<sequence length="91" mass="9212">MHHANRTPGLPSTNPITNVVSEARNDTTAAHNDNHDGAAQSKGKHGYPLMVASGSSAAATLFPVLLEASVIVTATAALAIFIAVIVAALAI</sequence>
<evidence type="ECO:0000313" key="4">
    <source>
        <dbReference type="Proteomes" id="UP001629744"/>
    </source>
</evidence>
<proteinExistence type="predicted"/>
<keyword evidence="2" id="KW-0472">Membrane</keyword>
<reference evidence="3 4" key="1">
    <citation type="submission" date="2023-11" db="EMBL/GenBank/DDBJ databases">
        <authorList>
            <person name="Val-Calvo J."/>
            <person name="Scortti M."/>
            <person name="Vazquez-Boland J."/>
        </authorList>
    </citation>
    <scope>NUCLEOTIDE SEQUENCE [LARGE SCALE GENOMIC DNA]</scope>
    <source>
        <strain evidence="3 4">DSM 46662</strain>
    </source>
</reference>
<keyword evidence="2" id="KW-1133">Transmembrane helix</keyword>
<gene>
    <name evidence="3" type="ORF">ABEU19_000655</name>
</gene>
<protein>
    <submittedName>
        <fullName evidence="3">Uncharacterized protein</fullName>
    </submittedName>
</protein>
<evidence type="ECO:0000313" key="3">
    <source>
        <dbReference type="EMBL" id="MFM1727201.1"/>
    </source>
</evidence>
<keyword evidence="2" id="KW-0812">Transmembrane</keyword>
<comment type="caution">
    <text evidence="3">The sequence shown here is derived from an EMBL/GenBank/DDBJ whole genome shotgun (WGS) entry which is preliminary data.</text>
</comment>
<name>A0ABW9FNP4_9NOCA</name>
<feature type="region of interest" description="Disordered" evidence="1">
    <location>
        <begin position="1"/>
        <end position="43"/>
    </location>
</feature>
<feature type="transmembrane region" description="Helical" evidence="2">
    <location>
        <begin position="71"/>
        <end position="90"/>
    </location>
</feature>
<evidence type="ECO:0000256" key="1">
    <source>
        <dbReference type="SAM" id="MobiDB-lite"/>
    </source>
</evidence>
<accession>A0ABW9FNP4</accession>
<evidence type="ECO:0000256" key="2">
    <source>
        <dbReference type="SAM" id="Phobius"/>
    </source>
</evidence>
<dbReference type="Proteomes" id="UP001629744">
    <property type="component" value="Unassembled WGS sequence"/>
</dbReference>
<feature type="compositionally biased region" description="Polar residues" evidence="1">
    <location>
        <begin position="10"/>
        <end position="31"/>
    </location>
</feature>
<organism evidence="3 4">
    <name type="scientific">Prescottella soli</name>
    <dbReference type="NCBI Taxonomy" id="1543852"/>
    <lineage>
        <taxon>Bacteria</taxon>
        <taxon>Bacillati</taxon>
        <taxon>Actinomycetota</taxon>
        <taxon>Actinomycetes</taxon>
        <taxon>Mycobacteriales</taxon>
        <taxon>Nocardiaceae</taxon>
        <taxon>Prescottella</taxon>
    </lineage>
</organism>
<dbReference type="EMBL" id="JBDLNU010000001">
    <property type="protein sequence ID" value="MFM1727201.1"/>
    <property type="molecule type" value="Genomic_DNA"/>
</dbReference>
<dbReference type="RefSeq" id="WP_348608419.1">
    <property type="nucleotide sequence ID" value="NZ_CP157276.1"/>
</dbReference>
<keyword evidence="4" id="KW-1185">Reference proteome</keyword>